<feature type="transmembrane region" description="Helical" evidence="1">
    <location>
        <begin position="40"/>
        <end position="58"/>
    </location>
</feature>
<name>A0A250IE63_9BACT</name>
<accession>A0A250IE63</accession>
<dbReference type="AlphaFoldDB" id="A0A250IE63"/>
<keyword evidence="1" id="KW-0472">Membrane</keyword>
<dbReference type="RefSeq" id="WP_245919780.1">
    <property type="nucleotide sequence ID" value="NZ_CP022163.1"/>
</dbReference>
<evidence type="ECO:0000256" key="1">
    <source>
        <dbReference type="SAM" id="Phobius"/>
    </source>
</evidence>
<feature type="transmembrane region" description="Helical" evidence="1">
    <location>
        <begin position="12"/>
        <end position="34"/>
    </location>
</feature>
<sequence>MNPVNPLNEEEAPMDGGLGLFGLGLFLLSIALLYAREAVWLAALLLVLSVVSMGFAMTESPRRRDLALGIGAVCLVSALVSLAFSVSWWWVVATSLFGVAYLVLWAEFRFAFFQHIPQEAGPGGTTSRHIRGRRR</sequence>
<dbReference type="EMBL" id="CP022163">
    <property type="protein sequence ID" value="ATB29528.1"/>
    <property type="molecule type" value="Genomic_DNA"/>
</dbReference>
<protein>
    <submittedName>
        <fullName evidence="2">Uncharacterized protein</fullName>
    </submittedName>
</protein>
<proteinExistence type="predicted"/>
<dbReference type="KEGG" id="mbd:MEBOL_002978"/>
<organism evidence="2 3">
    <name type="scientific">Melittangium boletus DSM 14713</name>
    <dbReference type="NCBI Taxonomy" id="1294270"/>
    <lineage>
        <taxon>Bacteria</taxon>
        <taxon>Pseudomonadati</taxon>
        <taxon>Myxococcota</taxon>
        <taxon>Myxococcia</taxon>
        <taxon>Myxococcales</taxon>
        <taxon>Cystobacterineae</taxon>
        <taxon>Archangiaceae</taxon>
        <taxon>Melittangium</taxon>
    </lineage>
</organism>
<keyword evidence="1" id="KW-1133">Transmembrane helix</keyword>
<reference evidence="2 3" key="1">
    <citation type="submission" date="2017-06" db="EMBL/GenBank/DDBJ databases">
        <authorList>
            <person name="Kim H.J."/>
            <person name="Triplett B.A."/>
        </authorList>
    </citation>
    <scope>NUCLEOTIDE SEQUENCE [LARGE SCALE GENOMIC DNA]</scope>
    <source>
        <strain evidence="2 3">DSM 14713</strain>
    </source>
</reference>
<dbReference type="Proteomes" id="UP000217289">
    <property type="component" value="Chromosome"/>
</dbReference>
<keyword evidence="1" id="KW-0812">Transmembrane</keyword>
<keyword evidence="3" id="KW-1185">Reference proteome</keyword>
<evidence type="ECO:0000313" key="2">
    <source>
        <dbReference type="EMBL" id="ATB29528.1"/>
    </source>
</evidence>
<evidence type="ECO:0000313" key="3">
    <source>
        <dbReference type="Proteomes" id="UP000217289"/>
    </source>
</evidence>
<feature type="transmembrane region" description="Helical" evidence="1">
    <location>
        <begin position="88"/>
        <end position="106"/>
    </location>
</feature>
<gene>
    <name evidence="2" type="ORF">MEBOL_002978</name>
</gene>